<protein>
    <submittedName>
        <fullName evidence="1">Uncharacterized protein</fullName>
    </submittedName>
</protein>
<dbReference type="EMBL" id="LR797441">
    <property type="protein sequence ID" value="CAB4217379.1"/>
    <property type="molecule type" value="Genomic_DNA"/>
</dbReference>
<reference evidence="1" key="1">
    <citation type="submission" date="2020-05" db="EMBL/GenBank/DDBJ databases">
        <authorList>
            <person name="Chiriac C."/>
            <person name="Salcher M."/>
            <person name="Ghai R."/>
            <person name="Kavagutti S V."/>
        </authorList>
    </citation>
    <scope>NUCLEOTIDE SEQUENCE</scope>
</reference>
<gene>
    <name evidence="1" type="ORF">UFOVP1502_25</name>
</gene>
<proteinExistence type="predicted"/>
<organism evidence="1">
    <name type="scientific">uncultured Caudovirales phage</name>
    <dbReference type="NCBI Taxonomy" id="2100421"/>
    <lineage>
        <taxon>Viruses</taxon>
        <taxon>Duplodnaviria</taxon>
        <taxon>Heunggongvirae</taxon>
        <taxon>Uroviricota</taxon>
        <taxon>Caudoviricetes</taxon>
        <taxon>Peduoviridae</taxon>
        <taxon>Maltschvirus</taxon>
        <taxon>Maltschvirus maltsch</taxon>
    </lineage>
</organism>
<evidence type="ECO:0000313" key="1">
    <source>
        <dbReference type="EMBL" id="CAB4217379.1"/>
    </source>
</evidence>
<accession>A0A6J5SQ41</accession>
<name>A0A6J5SQ41_9CAUD</name>
<sequence>MAAGLGFKTFTTGEVLTAADTNGYLMQGVLVFASAAARTSAITS</sequence>
<feature type="non-terminal residue" evidence="1">
    <location>
        <position position="44"/>
    </location>
</feature>